<protein>
    <submittedName>
        <fullName evidence="7">Fimbrial protein</fullName>
    </submittedName>
</protein>
<feature type="domain" description="Fimbrial-type adhesion" evidence="6">
    <location>
        <begin position="33"/>
        <end position="201"/>
    </location>
</feature>
<gene>
    <name evidence="7" type="ORF">IO48_06375</name>
</gene>
<dbReference type="Gene3D" id="2.60.40.1090">
    <property type="entry name" value="Fimbrial-type adhesion domain"/>
    <property type="match status" value="1"/>
</dbReference>
<evidence type="ECO:0000256" key="1">
    <source>
        <dbReference type="ARBA" id="ARBA00004561"/>
    </source>
</evidence>
<dbReference type="InterPro" id="IPR036937">
    <property type="entry name" value="Adhesion_dom_fimbrial_sf"/>
</dbReference>
<keyword evidence="4" id="KW-0281">Fimbrium</keyword>
<dbReference type="Pfam" id="PF00419">
    <property type="entry name" value="Fimbrial"/>
    <property type="match status" value="1"/>
</dbReference>
<accession>A0A0A3A2I3</accession>
<evidence type="ECO:0000256" key="4">
    <source>
        <dbReference type="ARBA" id="ARBA00023263"/>
    </source>
</evidence>
<name>A0A0A3A2I3_9PAST</name>
<evidence type="ECO:0000259" key="6">
    <source>
        <dbReference type="Pfam" id="PF00419"/>
    </source>
</evidence>
<proteinExistence type="inferred from homology"/>
<organism evidence="7 8">
    <name type="scientific">Gallibacterium anatis 4895</name>
    <dbReference type="NCBI Taxonomy" id="1396510"/>
    <lineage>
        <taxon>Bacteria</taxon>
        <taxon>Pseudomonadati</taxon>
        <taxon>Pseudomonadota</taxon>
        <taxon>Gammaproteobacteria</taxon>
        <taxon>Pasteurellales</taxon>
        <taxon>Pasteurellaceae</taxon>
        <taxon>Gallibacterium</taxon>
    </lineage>
</organism>
<reference evidence="7 8" key="1">
    <citation type="submission" date="2014-07" db="EMBL/GenBank/DDBJ databases">
        <title>Chaperone-usher fimbriae in a diverse selection of Gallibacterium genomes.</title>
        <authorList>
            <person name="Kudirkiene E."/>
            <person name="Bager R.J."/>
            <person name="Johnson T.J."/>
            <person name="Bojesen A.M."/>
        </authorList>
    </citation>
    <scope>NUCLEOTIDE SEQUENCE [LARGE SCALE GENOMIC DNA]</scope>
    <source>
        <strain evidence="7 8">4895</strain>
    </source>
</reference>
<dbReference type="PANTHER" id="PTHR33420">
    <property type="entry name" value="FIMBRIAL SUBUNIT ELFA-RELATED"/>
    <property type="match status" value="1"/>
</dbReference>
<dbReference type="EMBL" id="JPJQ01000027">
    <property type="protein sequence ID" value="KGQ61942.1"/>
    <property type="molecule type" value="Genomic_DNA"/>
</dbReference>
<dbReference type="RefSeq" id="WP_039163558.1">
    <property type="nucleotide sequence ID" value="NZ_JPJQ01000027.1"/>
</dbReference>
<evidence type="ECO:0000256" key="3">
    <source>
        <dbReference type="ARBA" id="ARBA00022729"/>
    </source>
</evidence>
<feature type="chain" id="PRO_5001997817" evidence="5">
    <location>
        <begin position="24"/>
        <end position="201"/>
    </location>
</feature>
<keyword evidence="3 5" id="KW-0732">Signal</keyword>
<feature type="signal peptide" evidence="5">
    <location>
        <begin position="1"/>
        <end position="23"/>
    </location>
</feature>
<evidence type="ECO:0000256" key="2">
    <source>
        <dbReference type="ARBA" id="ARBA00006671"/>
    </source>
</evidence>
<comment type="subcellular location">
    <subcellularLocation>
        <location evidence="1">Fimbrium</location>
    </subcellularLocation>
</comment>
<comment type="caution">
    <text evidence="7">The sequence shown here is derived from an EMBL/GenBank/DDBJ whole genome shotgun (WGS) entry which is preliminary data.</text>
</comment>
<dbReference type="SUPFAM" id="SSF49401">
    <property type="entry name" value="Bacterial adhesins"/>
    <property type="match status" value="1"/>
</dbReference>
<dbReference type="GO" id="GO:0009289">
    <property type="term" value="C:pilus"/>
    <property type="evidence" value="ECO:0007669"/>
    <property type="project" value="UniProtKB-SubCell"/>
</dbReference>
<dbReference type="InterPro" id="IPR000259">
    <property type="entry name" value="Adhesion_dom_fimbrial"/>
</dbReference>
<evidence type="ECO:0000313" key="8">
    <source>
        <dbReference type="Proteomes" id="UP000030554"/>
    </source>
</evidence>
<dbReference type="PANTHER" id="PTHR33420:SF3">
    <property type="entry name" value="FIMBRIAL SUBUNIT ELFA"/>
    <property type="match status" value="1"/>
</dbReference>
<comment type="similarity">
    <text evidence="2">Belongs to the fimbrial protein family.</text>
</comment>
<dbReference type="GO" id="GO:0043709">
    <property type="term" value="P:cell adhesion involved in single-species biofilm formation"/>
    <property type="evidence" value="ECO:0007669"/>
    <property type="project" value="TreeGrafter"/>
</dbReference>
<evidence type="ECO:0000256" key="5">
    <source>
        <dbReference type="SAM" id="SignalP"/>
    </source>
</evidence>
<evidence type="ECO:0000313" key="7">
    <source>
        <dbReference type="EMBL" id="KGQ61942.1"/>
    </source>
</evidence>
<dbReference type="InterPro" id="IPR008966">
    <property type="entry name" value="Adhesion_dom_sf"/>
</dbReference>
<dbReference type="Proteomes" id="UP000030554">
    <property type="component" value="Unassembled WGS sequence"/>
</dbReference>
<dbReference type="AlphaFoldDB" id="A0A0A3A2I3"/>
<dbReference type="InterPro" id="IPR050263">
    <property type="entry name" value="Bact_Fimbrial_Adh_Pro"/>
</dbReference>
<sequence>MKKLLLTTLVVAGLGLSAQGAFADNPPAQHGTITINGKIVDVTCTINGGTPDISFDLPTISKSAFTAKGDTKGDTPFEIKLTGCSKTGNGAFASDEKIYAAFTNDPQKVDATGRLINKASGTAATGVTVEIANNASDNTNRIDISAAQATGQGSKAVAIDGTSPNGTATLQYKARYYADKDPAQITTGDVQAKVDYLISYQ</sequence>